<comment type="caution">
    <text evidence="2">The sequence shown here is derived from an EMBL/GenBank/DDBJ whole genome shotgun (WGS) entry which is preliminary data.</text>
</comment>
<dbReference type="InterPro" id="IPR038474">
    <property type="entry name" value="Polyketide_synth_cyclase_sf"/>
</dbReference>
<accession>A0A931GS70</accession>
<dbReference type="RefSeq" id="WP_197015674.1">
    <property type="nucleotide sequence ID" value="NZ_BAABES010000003.1"/>
</dbReference>
<evidence type="ECO:0000313" key="3">
    <source>
        <dbReference type="Proteomes" id="UP000614047"/>
    </source>
</evidence>
<name>A0A931GS70_9ACTN</name>
<dbReference type="InterPro" id="IPR006765">
    <property type="entry name" value="Polyketide_synth_cyclase"/>
</dbReference>
<dbReference type="SUPFAM" id="SSF54909">
    <property type="entry name" value="Dimeric alpha+beta barrel"/>
    <property type="match status" value="2"/>
</dbReference>
<dbReference type="GO" id="GO:0004497">
    <property type="term" value="F:monooxygenase activity"/>
    <property type="evidence" value="ECO:0007669"/>
    <property type="project" value="UniProtKB-KW"/>
</dbReference>
<keyword evidence="2" id="KW-0560">Oxidoreductase</keyword>
<protein>
    <submittedName>
        <fullName evidence="2">Heme-degrading monooxygenase HmoA</fullName>
    </submittedName>
</protein>
<dbReference type="Proteomes" id="UP000614047">
    <property type="component" value="Unassembled WGS sequence"/>
</dbReference>
<dbReference type="InterPro" id="IPR011008">
    <property type="entry name" value="Dimeric_a/b-barrel"/>
</dbReference>
<reference evidence="2" key="1">
    <citation type="submission" date="2020-11" db="EMBL/GenBank/DDBJ databases">
        <title>Sequencing the genomes of 1000 actinobacteria strains.</title>
        <authorList>
            <person name="Klenk H.-P."/>
        </authorList>
    </citation>
    <scope>NUCLEOTIDE SEQUENCE</scope>
    <source>
        <strain evidence="2">DSM 43175</strain>
    </source>
</reference>
<dbReference type="GO" id="GO:0030639">
    <property type="term" value="P:polyketide biosynthetic process"/>
    <property type="evidence" value="ECO:0007669"/>
    <property type="project" value="InterPro"/>
</dbReference>
<sequence>MASSPHRALMIRRIDPADRAAVAQAFREHDRTELPARIGVTRRTLLHYHGLYMHLVEGGRDLTDNLYASREDPRFREVDQKLAELLTPYDPRRPSMREAQAEEFYHWSADAPAATYRLLLEIRVDDGRGAEFERTWQRMAAVVDRQPANLAQSLSRDRKDPRTYYVVSDWTDAEAFERFSRDPEHRALADAVSTLGRTVRMTAMHIRDPRESR</sequence>
<gene>
    <name evidence="2" type="ORF">IW256_007749</name>
</gene>
<dbReference type="Gene3D" id="3.30.70.100">
    <property type="match status" value="1"/>
</dbReference>
<dbReference type="InterPro" id="IPR007138">
    <property type="entry name" value="ABM_dom"/>
</dbReference>
<dbReference type="Gene3D" id="3.30.70.1090">
    <property type="entry name" value="Dimeric alpha+beta barrel"/>
    <property type="match status" value="1"/>
</dbReference>
<evidence type="ECO:0000259" key="1">
    <source>
        <dbReference type="PROSITE" id="PS51725"/>
    </source>
</evidence>
<evidence type="ECO:0000313" key="2">
    <source>
        <dbReference type="EMBL" id="MBG6093636.1"/>
    </source>
</evidence>
<dbReference type="AlphaFoldDB" id="A0A931GS70"/>
<dbReference type="Pfam" id="PF03992">
    <property type="entry name" value="ABM"/>
    <property type="match status" value="1"/>
</dbReference>
<keyword evidence="3" id="KW-1185">Reference proteome</keyword>
<feature type="domain" description="ABM" evidence="1">
    <location>
        <begin position="116"/>
        <end position="204"/>
    </location>
</feature>
<dbReference type="Pfam" id="PF04673">
    <property type="entry name" value="Cyclase_polyket"/>
    <property type="match status" value="1"/>
</dbReference>
<organism evidence="2 3">
    <name type="scientific">Actinomadura viridis</name>
    <dbReference type="NCBI Taxonomy" id="58110"/>
    <lineage>
        <taxon>Bacteria</taxon>
        <taxon>Bacillati</taxon>
        <taxon>Actinomycetota</taxon>
        <taxon>Actinomycetes</taxon>
        <taxon>Streptosporangiales</taxon>
        <taxon>Thermomonosporaceae</taxon>
        <taxon>Actinomadura</taxon>
    </lineage>
</organism>
<keyword evidence="2" id="KW-0503">Monooxygenase</keyword>
<dbReference type="PROSITE" id="PS51725">
    <property type="entry name" value="ABM"/>
    <property type="match status" value="1"/>
</dbReference>
<proteinExistence type="predicted"/>
<dbReference type="EMBL" id="JADOUA010000001">
    <property type="protein sequence ID" value="MBG6093636.1"/>
    <property type="molecule type" value="Genomic_DNA"/>
</dbReference>